<protein>
    <submittedName>
        <fullName evidence="2">Uncharacterized protein</fullName>
    </submittedName>
</protein>
<feature type="non-terminal residue" evidence="2">
    <location>
        <position position="1"/>
    </location>
</feature>
<gene>
    <name evidence="2" type="ORF">g.81098</name>
</gene>
<accession>A0A146M7R3</accession>
<dbReference type="EMBL" id="GDHC01002808">
    <property type="protein sequence ID" value="JAQ15821.1"/>
    <property type="molecule type" value="Transcribed_RNA"/>
</dbReference>
<feature type="region of interest" description="Disordered" evidence="1">
    <location>
        <begin position="248"/>
        <end position="269"/>
    </location>
</feature>
<name>A0A146M7R3_LYGHE</name>
<reference evidence="2" key="1">
    <citation type="journal article" date="2016" name="Gigascience">
        <title>De novo construction of an expanded transcriptome assembly for the western tarnished plant bug, Lygus hesperus.</title>
        <authorList>
            <person name="Tassone E.E."/>
            <person name="Geib S.M."/>
            <person name="Hall B."/>
            <person name="Fabrick J.A."/>
            <person name="Brent C.S."/>
            <person name="Hull J.J."/>
        </authorList>
    </citation>
    <scope>NUCLEOTIDE SEQUENCE</scope>
</reference>
<dbReference type="AlphaFoldDB" id="A0A146M7R3"/>
<proteinExistence type="predicted"/>
<evidence type="ECO:0000256" key="1">
    <source>
        <dbReference type="SAM" id="MobiDB-lite"/>
    </source>
</evidence>
<sequence>PPQCRHIWQTIESVCYGLHVSNFTVPVRALAQTCRQYAERNEIDSSIEVVPVTDDIPVDCSIIEKTDDGYKVHVKTANSDTLAALIVPTLYSYVFDNKEYVVALVSSNTQVEHGLVESLNALHVGRLTEVTAEKYNALATLNAVDPASIEIEVVPSEDIPVTASSSSKSLFDPVEESCSSEIQSSLPIITSPSSCGSLTVGPLKKVVSPVTSPSLQKLLSPVPLLSPIKSSPLKSASSVQFASLLESAKSPTKSANLGKSPRKTGTPGK</sequence>
<evidence type="ECO:0000313" key="2">
    <source>
        <dbReference type="EMBL" id="JAQ15821.1"/>
    </source>
</evidence>
<organism evidence="2">
    <name type="scientific">Lygus hesperus</name>
    <name type="common">Western plant bug</name>
    <dbReference type="NCBI Taxonomy" id="30085"/>
    <lineage>
        <taxon>Eukaryota</taxon>
        <taxon>Metazoa</taxon>
        <taxon>Ecdysozoa</taxon>
        <taxon>Arthropoda</taxon>
        <taxon>Hexapoda</taxon>
        <taxon>Insecta</taxon>
        <taxon>Pterygota</taxon>
        <taxon>Neoptera</taxon>
        <taxon>Paraneoptera</taxon>
        <taxon>Hemiptera</taxon>
        <taxon>Heteroptera</taxon>
        <taxon>Panheteroptera</taxon>
        <taxon>Cimicomorpha</taxon>
        <taxon>Miridae</taxon>
        <taxon>Mirini</taxon>
        <taxon>Lygus</taxon>
    </lineage>
</organism>
<feature type="non-terminal residue" evidence="2">
    <location>
        <position position="269"/>
    </location>
</feature>